<name>A0A7C4JQ84_9BACT</name>
<reference evidence="1" key="1">
    <citation type="journal article" date="2020" name="mSystems">
        <title>Genome- and Community-Level Interaction Insights into Carbon Utilization and Element Cycling Functions of Hydrothermarchaeota in Hydrothermal Sediment.</title>
        <authorList>
            <person name="Zhou Z."/>
            <person name="Liu Y."/>
            <person name="Xu W."/>
            <person name="Pan J."/>
            <person name="Luo Z.H."/>
            <person name="Li M."/>
        </authorList>
    </citation>
    <scope>NUCLEOTIDE SEQUENCE [LARGE SCALE GENOMIC DNA]</scope>
    <source>
        <strain evidence="1">SpSt-6</strain>
    </source>
</reference>
<proteinExistence type="predicted"/>
<accession>A0A7C4JQ84</accession>
<sequence length="267" mass="30785">MQITAPAPIIYLPENLWSLFTRPGRELLIRVLNIEGKTLYLELGGEKFQARIGGTLTSENFAIGEVLKVRVVKTGNPIILQIISPEKEAEELKFLYLINAKLAEKSSNKEVFQKDFNLLATLIKDLTGVTNKEKKETIDKELKDLFGEKIKSLNIFYKDEKIVISFVFSDERSWGFLELGEPKEEQGKIKLFYFKMFFEYLGLMECFLSYMGNEVFIDLYFANRESFEFAKEEIKSLENLFLSYKIPTKISINIGEILPGQILKKEG</sequence>
<comment type="caution">
    <text evidence="1">The sequence shown here is derived from an EMBL/GenBank/DDBJ whole genome shotgun (WGS) entry which is preliminary data.</text>
</comment>
<evidence type="ECO:0000313" key="1">
    <source>
        <dbReference type="EMBL" id="HGQ85252.1"/>
    </source>
</evidence>
<dbReference type="EMBL" id="DSZN01000045">
    <property type="protein sequence ID" value="HGQ85252.1"/>
    <property type="molecule type" value="Genomic_DNA"/>
</dbReference>
<organism evidence="1">
    <name type="scientific">Thermodesulfobacterium geofontis</name>
    <dbReference type="NCBI Taxonomy" id="1295609"/>
    <lineage>
        <taxon>Bacteria</taxon>
        <taxon>Pseudomonadati</taxon>
        <taxon>Thermodesulfobacteriota</taxon>
        <taxon>Thermodesulfobacteria</taxon>
        <taxon>Thermodesulfobacteriales</taxon>
        <taxon>Thermodesulfobacteriaceae</taxon>
        <taxon>Thermodesulfobacterium</taxon>
    </lineage>
</organism>
<protein>
    <submittedName>
        <fullName evidence="1">Uncharacterized protein</fullName>
    </submittedName>
</protein>
<gene>
    <name evidence="1" type="ORF">ENT66_02460</name>
</gene>
<dbReference type="AlphaFoldDB" id="A0A7C4JQ84"/>